<comment type="function">
    <text evidence="3">Thiol-specific peroxidase that catalyzes the reduction of hydrogen peroxide and organic hydroperoxides to water and alcohols, respectively. Plays a role in cell protection against oxidative stress by detoxifying peroxides.</text>
</comment>
<comment type="similarity">
    <text evidence="3">Belongs to the peroxiredoxin family. Prx5 subfamily.</text>
</comment>
<dbReference type="InterPro" id="IPR013766">
    <property type="entry name" value="Thioredoxin_domain"/>
</dbReference>
<gene>
    <name evidence="5" type="ORF">ACFQNJ_17945</name>
</gene>
<dbReference type="PROSITE" id="PS51352">
    <property type="entry name" value="THIOREDOXIN_2"/>
    <property type="match status" value="1"/>
</dbReference>
<dbReference type="SUPFAM" id="SSF52833">
    <property type="entry name" value="Thioredoxin-like"/>
    <property type="match status" value="1"/>
</dbReference>
<evidence type="ECO:0000256" key="2">
    <source>
        <dbReference type="ARBA" id="ARBA00023002"/>
    </source>
</evidence>
<keyword evidence="1 3" id="KW-0575">Peroxidase</keyword>
<dbReference type="Pfam" id="PF08534">
    <property type="entry name" value="Redoxin"/>
    <property type="match status" value="1"/>
</dbReference>
<dbReference type="Gene3D" id="3.40.30.10">
    <property type="entry name" value="Glutaredoxin"/>
    <property type="match status" value="1"/>
</dbReference>
<dbReference type="RefSeq" id="WP_382260001.1">
    <property type="nucleotide sequence ID" value="NZ_JBHTBX010000017.1"/>
</dbReference>
<dbReference type="InterPro" id="IPR036249">
    <property type="entry name" value="Thioredoxin-like_sf"/>
</dbReference>
<dbReference type="Proteomes" id="UP001596495">
    <property type="component" value="Unassembled WGS sequence"/>
</dbReference>
<dbReference type="EMBL" id="JBHTBX010000017">
    <property type="protein sequence ID" value="MFC7436392.1"/>
    <property type="molecule type" value="Genomic_DNA"/>
</dbReference>
<accession>A0ABW2RE71</accession>
<dbReference type="PANTHER" id="PTHR10430">
    <property type="entry name" value="PEROXIREDOXIN"/>
    <property type="match status" value="1"/>
</dbReference>
<feature type="domain" description="Thioredoxin" evidence="4">
    <location>
        <begin position="2"/>
        <end position="169"/>
    </location>
</feature>
<dbReference type="PANTHER" id="PTHR10430:SF16">
    <property type="entry name" value="PEROXIREDOXIN-5, MITOCHONDRIAL"/>
    <property type="match status" value="1"/>
</dbReference>
<dbReference type="CDD" id="cd03013">
    <property type="entry name" value="PRX5_like"/>
    <property type="match status" value="1"/>
</dbReference>
<name>A0ABW2RE71_9BURK</name>
<evidence type="ECO:0000313" key="6">
    <source>
        <dbReference type="Proteomes" id="UP001596495"/>
    </source>
</evidence>
<keyword evidence="6" id="KW-1185">Reference proteome</keyword>
<organism evidence="5 6">
    <name type="scientific">Hydrogenophaga bisanensis</name>
    <dbReference type="NCBI Taxonomy" id="439611"/>
    <lineage>
        <taxon>Bacteria</taxon>
        <taxon>Pseudomonadati</taxon>
        <taxon>Pseudomonadota</taxon>
        <taxon>Betaproteobacteria</taxon>
        <taxon>Burkholderiales</taxon>
        <taxon>Comamonadaceae</taxon>
        <taxon>Hydrogenophaga</taxon>
    </lineage>
</organism>
<keyword evidence="3" id="KW-0049">Antioxidant</keyword>
<dbReference type="EC" id="1.11.1.27" evidence="3"/>
<comment type="caution">
    <text evidence="5">The sequence shown here is derived from an EMBL/GenBank/DDBJ whole genome shotgun (WGS) entry which is preliminary data.</text>
</comment>
<evidence type="ECO:0000256" key="3">
    <source>
        <dbReference type="RuleBase" id="RU366011"/>
    </source>
</evidence>
<keyword evidence="3" id="KW-0676">Redox-active center</keyword>
<evidence type="ECO:0000313" key="5">
    <source>
        <dbReference type="EMBL" id="MFC7436392.1"/>
    </source>
</evidence>
<protein>
    <recommendedName>
        <fullName evidence="3">Glutathione-dependent peroxiredoxin</fullName>
        <ecNumber evidence="3">1.11.1.27</ecNumber>
    </recommendedName>
</protein>
<sequence length="169" mass="17747">MIQVGDKIPAVTLMEYSEVEGNGCSIGPNPVDTAKASAGKTIALFALPGAFTPTCSAKHVPGYVEKFDELKAAGVDEIWCLSVNDAFVMGAWARDQKTGTKVRMLADGSADFAKATGLTLDLTGRGMGLRSNRYSMLVKDGVVKTLNIEGPGKFEVSDADTLLAQAKSA</sequence>
<reference evidence="6" key="1">
    <citation type="journal article" date="2019" name="Int. J. Syst. Evol. Microbiol.">
        <title>The Global Catalogue of Microorganisms (GCM) 10K type strain sequencing project: providing services to taxonomists for standard genome sequencing and annotation.</title>
        <authorList>
            <consortium name="The Broad Institute Genomics Platform"/>
            <consortium name="The Broad Institute Genome Sequencing Center for Infectious Disease"/>
            <person name="Wu L."/>
            <person name="Ma J."/>
        </authorList>
    </citation>
    <scope>NUCLEOTIDE SEQUENCE [LARGE SCALE GENOMIC DNA]</scope>
    <source>
        <strain evidence="6">CCUG 54518</strain>
    </source>
</reference>
<proteinExistence type="inferred from homology"/>
<evidence type="ECO:0000256" key="1">
    <source>
        <dbReference type="ARBA" id="ARBA00022559"/>
    </source>
</evidence>
<dbReference type="InterPro" id="IPR013740">
    <property type="entry name" value="Redoxin"/>
</dbReference>
<keyword evidence="2 3" id="KW-0560">Oxidoreductase</keyword>
<dbReference type="InterPro" id="IPR037944">
    <property type="entry name" value="PRX5-like"/>
</dbReference>
<evidence type="ECO:0000259" key="4">
    <source>
        <dbReference type="PROSITE" id="PS51352"/>
    </source>
</evidence>
<comment type="catalytic activity">
    <reaction evidence="3">
        <text>a hydroperoxide + 2 glutathione = an alcohol + glutathione disulfide + H2O</text>
        <dbReference type="Rhea" id="RHEA:62632"/>
        <dbReference type="ChEBI" id="CHEBI:15377"/>
        <dbReference type="ChEBI" id="CHEBI:30879"/>
        <dbReference type="ChEBI" id="CHEBI:35924"/>
        <dbReference type="ChEBI" id="CHEBI:57925"/>
        <dbReference type="ChEBI" id="CHEBI:58297"/>
        <dbReference type="EC" id="1.11.1.27"/>
    </reaction>
</comment>